<accession>A0A8S5MZC7</accession>
<name>A0A8S5MZC7_9CAUD</name>
<proteinExistence type="predicted"/>
<protein>
    <submittedName>
        <fullName evidence="1">Uncharacterized protein</fullName>
    </submittedName>
</protein>
<evidence type="ECO:0000313" key="1">
    <source>
        <dbReference type="EMBL" id="DAD87378.1"/>
    </source>
</evidence>
<reference evidence="1" key="1">
    <citation type="journal article" date="2021" name="Proc. Natl. Acad. Sci. U.S.A.">
        <title>A Catalog of Tens of Thousands of Viruses from Human Metagenomes Reveals Hidden Associations with Chronic Diseases.</title>
        <authorList>
            <person name="Tisza M.J."/>
            <person name="Buck C.B."/>
        </authorList>
    </citation>
    <scope>NUCLEOTIDE SEQUENCE</scope>
    <source>
        <strain evidence="1">CtCop38</strain>
    </source>
</reference>
<sequence>MNQEIRTQVVIKVANLDPKVQRLLKAYEEFKAAANDLQVETWKECIEVHVE</sequence>
<organism evidence="1">
    <name type="scientific">Myoviridae sp. ctCop38</name>
    <dbReference type="NCBI Taxonomy" id="2826632"/>
    <lineage>
        <taxon>Viruses</taxon>
        <taxon>Duplodnaviria</taxon>
        <taxon>Heunggongvirae</taxon>
        <taxon>Uroviricota</taxon>
        <taxon>Caudoviricetes</taxon>
    </lineage>
</organism>
<dbReference type="EMBL" id="BK015019">
    <property type="protein sequence ID" value="DAD87378.1"/>
    <property type="molecule type" value="Genomic_DNA"/>
</dbReference>